<dbReference type="PANTHER" id="PTHR43711:SF26">
    <property type="entry name" value="SENSOR HISTIDINE KINASE RCSC"/>
    <property type="match status" value="1"/>
</dbReference>
<proteinExistence type="predicted"/>
<evidence type="ECO:0000256" key="3">
    <source>
        <dbReference type="ARBA" id="ARBA00022553"/>
    </source>
</evidence>
<keyword evidence="7" id="KW-0175">Coiled coil</keyword>
<dbReference type="Proteomes" id="UP000199411">
    <property type="component" value="Unassembled WGS sequence"/>
</dbReference>
<evidence type="ECO:0000256" key="8">
    <source>
        <dbReference type="SAM" id="Phobius"/>
    </source>
</evidence>
<keyword evidence="5 10" id="KW-0418">Kinase</keyword>
<dbReference type="CDD" id="cd00082">
    <property type="entry name" value="HisKA"/>
    <property type="match status" value="1"/>
</dbReference>
<dbReference type="Pfam" id="PF02518">
    <property type="entry name" value="HATPase_c"/>
    <property type="match status" value="1"/>
</dbReference>
<feature type="domain" description="Histidine kinase" evidence="9">
    <location>
        <begin position="236"/>
        <end position="444"/>
    </location>
</feature>
<dbReference type="Pfam" id="PF00512">
    <property type="entry name" value="HisKA"/>
    <property type="match status" value="1"/>
</dbReference>
<keyword evidence="6" id="KW-0902">Two-component regulatory system</keyword>
<evidence type="ECO:0000313" key="11">
    <source>
        <dbReference type="Proteomes" id="UP000199411"/>
    </source>
</evidence>
<dbReference type="InterPro" id="IPR005467">
    <property type="entry name" value="His_kinase_dom"/>
</dbReference>
<sequence length="444" mass="51411">MTLQINNAIIILLFLGVFARKMRIEYIDRMIPPIYLNFIILFIRIISTVAAVFWCIYNSRTNDTIYYVFLGLIYIYILFYIIRITIDSKYCHLFCFLTFFVDQFVITYFMYNTGGIHSVFYSGYFVIISIASILLGLSYGLFLALVAGIFILYLGITMSFNALDLIYKIIPLFIISLPSGIISEYVAYYSIIRENLKNELEEKNIQLTKYIKEIDVLQKQLIEQEKRKILESFTEDMSHVLKNPLMSIGGIADILDRKIKEGKLEDIDKYIEKIKNESKKLNVVLNNVLQISDGKMVFEDVDIITLFNNIIFDFKKRIKNLDFVTNMDERIKFVKLDKKKFTVAINNIIDSLIEIEKDPIKIYIQTYQKTISNKKILIIEISNREHIIPKAILNNIFEPFVSGGSTKKGLALPIVKNIINLHGGSVEVESDENGTIFRISLPLI</sequence>
<dbReference type="AlphaFoldDB" id="A0A1G6HXN5"/>
<dbReference type="EC" id="2.7.13.3" evidence="2"/>
<dbReference type="InterPro" id="IPR050736">
    <property type="entry name" value="Sensor_HK_Regulatory"/>
</dbReference>
<keyword evidence="8" id="KW-0812">Transmembrane</keyword>
<evidence type="ECO:0000256" key="5">
    <source>
        <dbReference type="ARBA" id="ARBA00022777"/>
    </source>
</evidence>
<feature type="transmembrane region" description="Helical" evidence="8">
    <location>
        <begin position="34"/>
        <end position="59"/>
    </location>
</feature>
<comment type="catalytic activity">
    <reaction evidence="1">
        <text>ATP + protein L-histidine = ADP + protein N-phospho-L-histidine.</text>
        <dbReference type="EC" id="2.7.13.3"/>
    </reaction>
</comment>
<feature type="coiled-coil region" evidence="7">
    <location>
        <begin position="193"/>
        <end position="227"/>
    </location>
</feature>
<evidence type="ECO:0000256" key="7">
    <source>
        <dbReference type="SAM" id="Coils"/>
    </source>
</evidence>
<feature type="transmembrane region" description="Helical" evidence="8">
    <location>
        <begin position="93"/>
        <end position="111"/>
    </location>
</feature>
<name>A0A1G6HXN5_9BACT</name>
<keyword evidence="4" id="KW-0808">Transferase</keyword>
<protein>
    <recommendedName>
        <fullName evidence="2">histidine kinase</fullName>
        <ecNumber evidence="2">2.7.13.3</ecNumber>
    </recommendedName>
</protein>
<dbReference type="InterPro" id="IPR004358">
    <property type="entry name" value="Sig_transdc_His_kin-like_C"/>
</dbReference>
<dbReference type="InterPro" id="IPR036097">
    <property type="entry name" value="HisK_dim/P_sf"/>
</dbReference>
<evidence type="ECO:0000256" key="1">
    <source>
        <dbReference type="ARBA" id="ARBA00000085"/>
    </source>
</evidence>
<reference evidence="11" key="1">
    <citation type="submission" date="2016-10" db="EMBL/GenBank/DDBJ databases">
        <authorList>
            <person name="Varghese N."/>
            <person name="Submissions S."/>
        </authorList>
    </citation>
    <scope>NUCLEOTIDE SEQUENCE [LARGE SCALE GENOMIC DNA]</scope>
    <source>
        <strain evidence="11">DSM 8415</strain>
    </source>
</reference>
<dbReference type="PANTHER" id="PTHR43711">
    <property type="entry name" value="TWO-COMPONENT HISTIDINE KINASE"/>
    <property type="match status" value="1"/>
</dbReference>
<dbReference type="SUPFAM" id="SSF55874">
    <property type="entry name" value="ATPase domain of HSP90 chaperone/DNA topoisomerase II/histidine kinase"/>
    <property type="match status" value="1"/>
</dbReference>
<dbReference type="InterPro" id="IPR003594">
    <property type="entry name" value="HATPase_dom"/>
</dbReference>
<feature type="transmembrane region" description="Helical" evidence="8">
    <location>
        <begin position="123"/>
        <end position="153"/>
    </location>
</feature>
<dbReference type="Gene3D" id="3.30.565.10">
    <property type="entry name" value="Histidine kinase-like ATPase, C-terminal domain"/>
    <property type="match status" value="1"/>
</dbReference>
<keyword evidence="11" id="KW-1185">Reference proteome</keyword>
<feature type="transmembrane region" description="Helical" evidence="8">
    <location>
        <begin position="65"/>
        <end position="86"/>
    </location>
</feature>
<evidence type="ECO:0000256" key="6">
    <source>
        <dbReference type="ARBA" id="ARBA00023012"/>
    </source>
</evidence>
<dbReference type="PRINTS" id="PR00344">
    <property type="entry name" value="BCTRLSENSOR"/>
</dbReference>
<dbReference type="SMART" id="SM00388">
    <property type="entry name" value="HisKA"/>
    <property type="match status" value="1"/>
</dbReference>
<dbReference type="GO" id="GO:0000155">
    <property type="term" value="F:phosphorelay sensor kinase activity"/>
    <property type="evidence" value="ECO:0007669"/>
    <property type="project" value="InterPro"/>
</dbReference>
<dbReference type="Gene3D" id="1.10.287.130">
    <property type="match status" value="1"/>
</dbReference>
<evidence type="ECO:0000256" key="4">
    <source>
        <dbReference type="ARBA" id="ARBA00022679"/>
    </source>
</evidence>
<dbReference type="SUPFAM" id="SSF47384">
    <property type="entry name" value="Homodimeric domain of signal transducing histidine kinase"/>
    <property type="match status" value="1"/>
</dbReference>
<dbReference type="EMBL" id="FMYU01000001">
    <property type="protein sequence ID" value="SDB98246.1"/>
    <property type="molecule type" value="Genomic_DNA"/>
</dbReference>
<gene>
    <name evidence="10" type="ORF">SAMN05660835_00133</name>
</gene>
<dbReference type="InterPro" id="IPR036890">
    <property type="entry name" value="HATPase_C_sf"/>
</dbReference>
<keyword evidence="8" id="KW-1133">Transmembrane helix</keyword>
<dbReference type="PROSITE" id="PS50109">
    <property type="entry name" value="HIS_KIN"/>
    <property type="match status" value="1"/>
</dbReference>
<evidence type="ECO:0000256" key="2">
    <source>
        <dbReference type="ARBA" id="ARBA00012438"/>
    </source>
</evidence>
<evidence type="ECO:0000259" key="9">
    <source>
        <dbReference type="PROSITE" id="PS50109"/>
    </source>
</evidence>
<keyword evidence="8" id="KW-0472">Membrane</keyword>
<keyword evidence="3" id="KW-0597">Phosphoprotein</keyword>
<dbReference type="InterPro" id="IPR003661">
    <property type="entry name" value="HisK_dim/P_dom"/>
</dbReference>
<accession>A0A1G6HXN5</accession>
<feature type="transmembrane region" description="Helical" evidence="8">
    <location>
        <begin position="165"/>
        <end position="188"/>
    </location>
</feature>
<organism evidence="10 11">
    <name type="scientific">Desulfurella multipotens</name>
    <dbReference type="NCBI Taxonomy" id="79269"/>
    <lineage>
        <taxon>Bacteria</taxon>
        <taxon>Pseudomonadati</taxon>
        <taxon>Campylobacterota</taxon>
        <taxon>Desulfurellia</taxon>
        <taxon>Desulfurellales</taxon>
        <taxon>Desulfurellaceae</taxon>
        <taxon>Desulfurella</taxon>
    </lineage>
</organism>
<evidence type="ECO:0000313" key="10">
    <source>
        <dbReference type="EMBL" id="SDB98246.1"/>
    </source>
</evidence>
<feature type="transmembrane region" description="Helical" evidence="8">
    <location>
        <begin position="6"/>
        <end position="22"/>
    </location>
</feature>
<dbReference type="SMART" id="SM00387">
    <property type="entry name" value="HATPase_c"/>
    <property type="match status" value="1"/>
</dbReference>